<keyword evidence="1 2" id="KW-0728">SH3 domain</keyword>
<proteinExistence type="predicted"/>
<feature type="transmembrane region" description="Helical" evidence="4">
    <location>
        <begin position="79"/>
        <end position="102"/>
    </location>
</feature>
<evidence type="ECO:0000256" key="2">
    <source>
        <dbReference type="PROSITE-ProRule" id="PRU00192"/>
    </source>
</evidence>
<evidence type="ECO:0000256" key="4">
    <source>
        <dbReference type="SAM" id="Phobius"/>
    </source>
</evidence>
<dbReference type="InterPro" id="IPR036028">
    <property type="entry name" value="SH3-like_dom_sf"/>
</dbReference>
<keyword evidence="4" id="KW-0472">Membrane</keyword>
<keyword evidence="4" id="KW-1133">Transmembrane helix</keyword>
<dbReference type="OrthoDB" id="2163411at2759"/>
<organism evidence="6 7">
    <name type="scientific">Gonapodya prolifera (strain JEL478)</name>
    <name type="common">Monoblepharis prolifera</name>
    <dbReference type="NCBI Taxonomy" id="1344416"/>
    <lineage>
        <taxon>Eukaryota</taxon>
        <taxon>Fungi</taxon>
        <taxon>Fungi incertae sedis</taxon>
        <taxon>Chytridiomycota</taxon>
        <taxon>Chytridiomycota incertae sedis</taxon>
        <taxon>Monoblepharidomycetes</taxon>
        <taxon>Monoblepharidales</taxon>
        <taxon>Gonapodyaceae</taxon>
        <taxon>Gonapodya</taxon>
    </lineage>
</organism>
<protein>
    <recommendedName>
        <fullName evidence="5">SH3 domain-containing protein</fullName>
    </recommendedName>
</protein>
<feature type="region of interest" description="Disordered" evidence="3">
    <location>
        <begin position="134"/>
        <end position="260"/>
    </location>
</feature>
<evidence type="ECO:0000259" key="5">
    <source>
        <dbReference type="PROSITE" id="PS50002"/>
    </source>
</evidence>
<dbReference type="Gene3D" id="2.30.30.40">
    <property type="entry name" value="SH3 Domains"/>
    <property type="match status" value="1"/>
</dbReference>
<evidence type="ECO:0000313" key="6">
    <source>
        <dbReference type="EMBL" id="KXS11295.1"/>
    </source>
</evidence>
<accession>A0A139A492</accession>
<keyword evidence="4" id="KW-0812">Transmembrane</keyword>
<gene>
    <name evidence="6" type="ORF">M427DRAFT_441307</name>
</gene>
<keyword evidence="7" id="KW-1185">Reference proteome</keyword>
<feature type="region of interest" description="Disordered" evidence="3">
    <location>
        <begin position="392"/>
        <end position="413"/>
    </location>
</feature>
<feature type="compositionally biased region" description="Gly residues" evidence="3">
    <location>
        <begin position="466"/>
        <end position="482"/>
    </location>
</feature>
<dbReference type="EMBL" id="KQ965804">
    <property type="protein sequence ID" value="KXS11295.1"/>
    <property type="molecule type" value="Genomic_DNA"/>
</dbReference>
<evidence type="ECO:0000256" key="1">
    <source>
        <dbReference type="ARBA" id="ARBA00022443"/>
    </source>
</evidence>
<dbReference type="InterPro" id="IPR001452">
    <property type="entry name" value="SH3_domain"/>
</dbReference>
<evidence type="ECO:0000313" key="7">
    <source>
        <dbReference type="Proteomes" id="UP000070544"/>
    </source>
</evidence>
<dbReference type="SUPFAM" id="SSF50044">
    <property type="entry name" value="SH3-domain"/>
    <property type="match status" value="1"/>
</dbReference>
<sequence length="522" mass="54792">MTEKKVEMAGGGLANWPPVDASCCASRTHGTKRIALEVRGKRAIRTDRKKIGSDRIKTAGLRAERRRESMGIGGVRESVAWAVVIIAVGGVLGEAGVGTGVGGLGNQAGGGAIVAGGSIWWCFGCVWRRRAKPAAAKEDPSATKSASSAASISSVVSNTPNQSDNNPPVHLDMRTIPDSGRPPAGAPASNYASGSILAPTSTSSTEAAPPPGNPVIPNASFHIPPILKDSNPVTSPTPFPPDSRTALNTPQPSTRSQASAAFTVPVVGTVVLTDAKNPRETEFAVEAKHEGWEGVQEEEVKPVADLPHWFFLQLSVPLGRHRELSVPYSGKPCIVDREFQPTSSDELRVAPGQFVQLKVVYRDGWAVGRNLDTGEYGAVPCDCVRVVENRPLASGSRSNTRPSSHWSGDPNQAAVRSDLVAVERARWANGGRGGQGWWGATSSGWTGAWQNGSGTAWDVRGMPRDGNGGPGIQSGERSGSGMGSVVPVGRGLVPREVGAEGRTGRGAGCRRRRQLRTGRCPI</sequence>
<reference evidence="6 7" key="1">
    <citation type="journal article" date="2015" name="Genome Biol. Evol.">
        <title>Phylogenomic analyses indicate that early fungi evolved digesting cell walls of algal ancestors of land plants.</title>
        <authorList>
            <person name="Chang Y."/>
            <person name="Wang S."/>
            <person name="Sekimoto S."/>
            <person name="Aerts A.L."/>
            <person name="Choi C."/>
            <person name="Clum A."/>
            <person name="LaButti K.M."/>
            <person name="Lindquist E.A."/>
            <person name="Yee Ngan C."/>
            <person name="Ohm R.A."/>
            <person name="Salamov A.A."/>
            <person name="Grigoriev I.V."/>
            <person name="Spatafora J.W."/>
            <person name="Berbee M.L."/>
        </authorList>
    </citation>
    <scope>NUCLEOTIDE SEQUENCE [LARGE SCALE GENOMIC DNA]</scope>
    <source>
        <strain evidence="6 7">JEL478</strain>
    </source>
</reference>
<evidence type="ECO:0000256" key="3">
    <source>
        <dbReference type="SAM" id="MobiDB-lite"/>
    </source>
</evidence>
<dbReference type="AlphaFoldDB" id="A0A139A492"/>
<feature type="compositionally biased region" description="Polar residues" evidence="3">
    <location>
        <begin position="190"/>
        <end position="206"/>
    </location>
</feature>
<feature type="compositionally biased region" description="Polar residues" evidence="3">
    <location>
        <begin position="395"/>
        <end position="410"/>
    </location>
</feature>
<feature type="region of interest" description="Disordered" evidence="3">
    <location>
        <begin position="463"/>
        <end position="522"/>
    </location>
</feature>
<feature type="transmembrane region" description="Helical" evidence="4">
    <location>
        <begin position="108"/>
        <end position="127"/>
    </location>
</feature>
<feature type="compositionally biased region" description="Low complexity" evidence="3">
    <location>
        <begin position="142"/>
        <end position="157"/>
    </location>
</feature>
<dbReference type="SMART" id="SM00326">
    <property type="entry name" value="SH3"/>
    <property type="match status" value="1"/>
</dbReference>
<dbReference type="Proteomes" id="UP000070544">
    <property type="component" value="Unassembled WGS sequence"/>
</dbReference>
<feature type="compositionally biased region" description="Polar residues" evidence="3">
    <location>
        <begin position="245"/>
        <end position="260"/>
    </location>
</feature>
<feature type="domain" description="SH3" evidence="5">
    <location>
        <begin position="328"/>
        <end position="389"/>
    </location>
</feature>
<dbReference type="PROSITE" id="PS50002">
    <property type="entry name" value="SH3"/>
    <property type="match status" value="1"/>
</dbReference>
<name>A0A139A492_GONPJ</name>